<protein>
    <submittedName>
        <fullName evidence="2">Uncharacterized protein</fullName>
    </submittedName>
</protein>
<evidence type="ECO:0000313" key="2">
    <source>
        <dbReference type="EMBL" id="CAG2252136.1"/>
    </source>
</evidence>
<feature type="compositionally biased region" description="Basic and acidic residues" evidence="1">
    <location>
        <begin position="35"/>
        <end position="47"/>
    </location>
</feature>
<evidence type="ECO:0000313" key="3">
    <source>
        <dbReference type="Proteomes" id="UP000683360"/>
    </source>
</evidence>
<comment type="caution">
    <text evidence="2">The sequence shown here is derived from an EMBL/GenBank/DDBJ whole genome shotgun (WGS) entry which is preliminary data.</text>
</comment>
<feature type="compositionally biased region" description="Polar residues" evidence="1">
    <location>
        <begin position="73"/>
        <end position="88"/>
    </location>
</feature>
<feature type="compositionally biased region" description="Polar residues" evidence="1">
    <location>
        <begin position="10"/>
        <end position="34"/>
    </location>
</feature>
<feature type="region of interest" description="Disordered" evidence="1">
    <location>
        <begin position="1"/>
        <end position="61"/>
    </location>
</feature>
<proteinExistence type="predicted"/>
<dbReference type="Proteomes" id="UP000683360">
    <property type="component" value="Unassembled WGS sequence"/>
</dbReference>
<evidence type="ECO:0000256" key="1">
    <source>
        <dbReference type="SAM" id="MobiDB-lite"/>
    </source>
</evidence>
<organism evidence="2 3">
    <name type="scientific">Mytilus edulis</name>
    <name type="common">Blue mussel</name>
    <dbReference type="NCBI Taxonomy" id="6550"/>
    <lineage>
        <taxon>Eukaryota</taxon>
        <taxon>Metazoa</taxon>
        <taxon>Spiralia</taxon>
        <taxon>Lophotrochozoa</taxon>
        <taxon>Mollusca</taxon>
        <taxon>Bivalvia</taxon>
        <taxon>Autobranchia</taxon>
        <taxon>Pteriomorphia</taxon>
        <taxon>Mytilida</taxon>
        <taxon>Mytiloidea</taxon>
        <taxon>Mytilidae</taxon>
        <taxon>Mytilinae</taxon>
        <taxon>Mytilus</taxon>
    </lineage>
</organism>
<gene>
    <name evidence="2" type="ORF">MEDL_63738</name>
</gene>
<keyword evidence="3" id="KW-1185">Reference proteome</keyword>
<dbReference type="AlphaFoldDB" id="A0A8S3VBB5"/>
<feature type="region of interest" description="Disordered" evidence="1">
    <location>
        <begin position="73"/>
        <end position="103"/>
    </location>
</feature>
<sequence length="150" mass="17064">MFTFYEESSVRPSTTARPVHVESTQDNYTQQSTTTREKTMKLDKMTTDRSIPAKTSSNLPTQLSTLLAKEDSVTQYVGESTPSISGTGDNKAEGYRQLDYNNNKTKEQNVEKVDIDERLQNMKIIWCSTLASERSIESRGLEIRNNKENK</sequence>
<dbReference type="OrthoDB" id="10589550at2759"/>
<accession>A0A8S3VBB5</accession>
<reference evidence="2" key="1">
    <citation type="submission" date="2021-03" db="EMBL/GenBank/DDBJ databases">
        <authorList>
            <person name="Bekaert M."/>
        </authorList>
    </citation>
    <scope>NUCLEOTIDE SEQUENCE</scope>
</reference>
<dbReference type="EMBL" id="CAJPWZ010003108">
    <property type="protein sequence ID" value="CAG2252136.1"/>
    <property type="molecule type" value="Genomic_DNA"/>
</dbReference>
<name>A0A8S3VBB5_MYTED</name>